<comment type="caution">
    <text evidence="3">The sequence shown here is derived from an EMBL/GenBank/DDBJ whole genome shotgun (WGS) entry which is preliminary data.</text>
</comment>
<evidence type="ECO:0000313" key="3">
    <source>
        <dbReference type="EMBL" id="KAD4983008.1"/>
    </source>
</evidence>
<evidence type="ECO:0000256" key="2">
    <source>
        <dbReference type="SAM" id="SignalP"/>
    </source>
</evidence>
<reference evidence="3 4" key="1">
    <citation type="submission" date="2019-05" db="EMBL/GenBank/DDBJ databases">
        <title>Mikania micrantha, genome provides insights into the molecular mechanism of rapid growth.</title>
        <authorList>
            <person name="Liu B."/>
        </authorList>
    </citation>
    <scope>NUCLEOTIDE SEQUENCE [LARGE SCALE GENOMIC DNA]</scope>
    <source>
        <strain evidence="3">NLD-2019</strain>
        <tissue evidence="3">Leaf</tissue>
    </source>
</reference>
<sequence>MASLSSSYVQKLILILVITILLAGPSSATSRGYTTMQPVQEWKNDMGSINPGSLSTMLPKGKPVPPSGPSKRHNSVVDSTPQKKIMLLD</sequence>
<proteinExistence type="predicted"/>
<dbReference type="EMBL" id="SZYD01000010">
    <property type="protein sequence ID" value="KAD4983008.1"/>
    <property type="molecule type" value="Genomic_DNA"/>
</dbReference>
<feature type="chain" id="PRO_5024300388" description="Transmembrane protein" evidence="2">
    <location>
        <begin position="29"/>
        <end position="89"/>
    </location>
</feature>
<keyword evidence="4" id="KW-1185">Reference proteome</keyword>
<feature type="signal peptide" evidence="2">
    <location>
        <begin position="1"/>
        <end position="28"/>
    </location>
</feature>
<evidence type="ECO:0008006" key="5">
    <source>
        <dbReference type="Google" id="ProtNLM"/>
    </source>
</evidence>
<evidence type="ECO:0000256" key="1">
    <source>
        <dbReference type="SAM" id="MobiDB-lite"/>
    </source>
</evidence>
<feature type="region of interest" description="Disordered" evidence="1">
    <location>
        <begin position="45"/>
        <end position="81"/>
    </location>
</feature>
<dbReference type="Proteomes" id="UP000326396">
    <property type="component" value="Linkage Group LG18"/>
</dbReference>
<evidence type="ECO:0000313" key="4">
    <source>
        <dbReference type="Proteomes" id="UP000326396"/>
    </source>
</evidence>
<protein>
    <recommendedName>
        <fullName evidence="5">Transmembrane protein</fullName>
    </recommendedName>
</protein>
<name>A0A5N6NQW0_9ASTR</name>
<accession>A0A5N6NQW0</accession>
<dbReference type="OrthoDB" id="10600214at2759"/>
<organism evidence="3 4">
    <name type="scientific">Mikania micrantha</name>
    <name type="common">bitter vine</name>
    <dbReference type="NCBI Taxonomy" id="192012"/>
    <lineage>
        <taxon>Eukaryota</taxon>
        <taxon>Viridiplantae</taxon>
        <taxon>Streptophyta</taxon>
        <taxon>Embryophyta</taxon>
        <taxon>Tracheophyta</taxon>
        <taxon>Spermatophyta</taxon>
        <taxon>Magnoliopsida</taxon>
        <taxon>eudicotyledons</taxon>
        <taxon>Gunneridae</taxon>
        <taxon>Pentapetalae</taxon>
        <taxon>asterids</taxon>
        <taxon>campanulids</taxon>
        <taxon>Asterales</taxon>
        <taxon>Asteraceae</taxon>
        <taxon>Asteroideae</taxon>
        <taxon>Heliantheae alliance</taxon>
        <taxon>Eupatorieae</taxon>
        <taxon>Mikania</taxon>
    </lineage>
</organism>
<dbReference type="AlphaFoldDB" id="A0A5N6NQW0"/>
<gene>
    <name evidence="3" type="ORF">E3N88_19679</name>
</gene>
<keyword evidence="2" id="KW-0732">Signal</keyword>